<proteinExistence type="predicted"/>
<comment type="caution">
    <text evidence="2">The sequence shown here is derived from an EMBL/GenBank/DDBJ whole genome shotgun (WGS) entry which is preliminary data.</text>
</comment>
<dbReference type="AlphaFoldDB" id="A0A420ENN5"/>
<sequence>MRNRNQTKQSPVRQTTTMYSPVYGITGVMESDLEVDYFILRQFGPKLDFFQMQAESIRYQNAERKQYRYTADAAAIFNGCYYIDEVKYFEDAIKPENQLKFRLLKEHFAKESKKFRVITEKDIRVGERANNLKQLFRALFNTLDVTSLKRFLRQLPYTQASLTELFDQARCANLPLDILYTSIAHGFLRGDLTRPWDLVELTWTKCLRNEGSVACLL</sequence>
<protein>
    <recommendedName>
        <fullName evidence="1">TnsA endonuclease N-terminal domain-containing protein</fullName>
    </recommendedName>
</protein>
<gene>
    <name evidence="2" type="ORF">DBZ36_01135</name>
</gene>
<dbReference type="EMBL" id="RAQO01000001">
    <property type="protein sequence ID" value="RKF22281.1"/>
    <property type="molecule type" value="Genomic_DNA"/>
</dbReference>
<dbReference type="Proteomes" id="UP000286482">
    <property type="component" value="Unassembled WGS sequence"/>
</dbReference>
<evidence type="ECO:0000259" key="1">
    <source>
        <dbReference type="Pfam" id="PF08722"/>
    </source>
</evidence>
<dbReference type="OrthoDB" id="6103242at2"/>
<dbReference type="InterPro" id="IPR014833">
    <property type="entry name" value="TnsA_N"/>
</dbReference>
<evidence type="ECO:0000313" key="3">
    <source>
        <dbReference type="Proteomes" id="UP000286482"/>
    </source>
</evidence>
<organism evidence="2 3">
    <name type="scientific">Alginatibacterium sediminis</name>
    <dbReference type="NCBI Taxonomy" id="2164068"/>
    <lineage>
        <taxon>Bacteria</taxon>
        <taxon>Pseudomonadati</taxon>
        <taxon>Pseudomonadota</taxon>
        <taxon>Gammaproteobacteria</taxon>
        <taxon>Alteromonadales</taxon>
        <taxon>Alteromonadaceae</taxon>
        <taxon>Alginatibacterium</taxon>
    </lineage>
</organism>
<dbReference type="RefSeq" id="WP_147394978.1">
    <property type="nucleotide sequence ID" value="NZ_RAQO01000001.1"/>
</dbReference>
<reference evidence="2 3" key="1">
    <citation type="submission" date="2018-09" db="EMBL/GenBank/DDBJ databases">
        <authorList>
            <person name="Wang Z."/>
        </authorList>
    </citation>
    <scope>NUCLEOTIDE SEQUENCE [LARGE SCALE GENOMIC DNA]</scope>
    <source>
        <strain evidence="2 3">ALS 81</strain>
    </source>
</reference>
<evidence type="ECO:0000313" key="2">
    <source>
        <dbReference type="EMBL" id="RKF22281.1"/>
    </source>
</evidence>
<feature type="domain" description="TnsA endonuclease N-terminal" evidence="1">
    <location>
        <begin position="50"/>
        <end position="120"/>
    </location>
</feature>
<dbReference type="Pfam" id="PF08722">
    <property type="entry name" value="Tn7_TnsA-like_N"/>
    <property type="match status" value="1"/>
</dbReference>
<keyword evidence="3" id="KW-1185">Reference proteome</keyword>
<name>A0A420ENN5_9ALTE</name>
<accession>A0A420ENN5</accession>